<evidence type="ECO:0000256" key="1">
    <source>
        <dbReference type="ARBA" id="ARBA00023157"/>
    </source>
</evidence>
<dbReference type="GO" id="GO:0004252">
    <property type="term" value="F:serine-type endopeptidase activity"/>
    <property type="evidence" value="ECO:0007669"/>
    <property type="project" value="InterPro"/>
</dbReference>
<dbReference type="InterPro" id="IPR043504">
    <property type="entry name" value="Peptidase_S1_PA_chymotrypsin"/>
</dbReference>
<dbReference type="PANTHER" id="PTHR24260:SF136">
    <property type="entry name" value="GH08193P-RELATED"/>
    <property type="match status" value="1"/>
</dbReference>
<dbReference type="OMA" id="VIANANC"/>
<feature type="domain" description="Peptidase S1" evidence="3">
    <location>
        <begin position="23"/>
        <end position="253"/>
    </location>
</feature>
<keyword evidence="2" id="KW-0732">Signal</keyword>
<accession>D6WN50</accession>
<feature type="domain" description="Peptidase S1" evidence="3">
    <location>
        <begin position="273"/>
        <end position="505"/>
    </location>
</feature>
<feature type="chain" id="PRO_5007310764" evidence="2">
    <location>
        <begin position="17"/>
        <end position="506"/>
    </location>
</feature>
<keyword evidence="1" id="KW-1015">Disulfide bond</keyword>
<keyword evidence="4" id="KW-0645">Protease</keyword>
<dbReference type="HOGENOM" id="CLU_006842_7_4_1"/>
<proteinExistence type="predicted"/>
<evidence type="ECO:0000313" key="5">
    <source>
        <dbReference type="Proteomes" id="UP000007266"/>
    </source>
</evidence>
<keyword evidence="5" id="KW-1185">Reference proteome</keyword>
<evidence type="ECO:0000259" key="3">
    <source>
        <dbReference type="PROSITE" id="PS50240"/>
    </source>
</evidence>
<dbReference type="Pfam" id="PF00089">
    <property type="entry name" value="Trypsin"/>
    <property type="match status" value="2"/>
</dbReference>
<dbReference type="PROSITE" id="PS50240">
    <property type="entry name" value="TRYPSIN_DOM"/>
    <property type="match status" value="2"/>
</dbReference>
<name>D6WN50_TRICA</name>
<dbReference type="SUPFAM" id="SSF50494">
    <property type="entry name" value="Trypsin-like serine proteases"/>
    <property type="match status" value="2"/>
</dbReference>
<reference evidence="4 5" key="1">
    <citation type="journal article" date="2008" name="Nature">
        <title>The genome of the model beetle and pest Tribolium castaneum.</title>
        <authorList>
            <consortium name="Tribolium Genome Sequencing Consortium"/>
            <person name="Richards S."/>
            <person name="Gibbs R.A."/>
            <person name="Weinstock G.M."/>
            <person name="Brown S.J."/>
            <person name="Denell R."/>
            <person name="Beeman R.W."/>
            <person name="Gibbs R."/>
            <person name="Beeman R.W."/>
            <person name="Brown S.J."/>
            <person name="Bucher G."/>
            <person name="Friedrich M."/>
            <person name="Grimmelikhuijzen C.J."/>
            <person name="Klingler M."/>
            <person name="Lorenzen M."/>
            <person name="Richards S."/>
            <person name="Roth S."/>
            <person name="Schroder R."/>
            <person name="Tautz D."/>
            <person name="Zdobnov E.M."/>
            <person name="Muzny D."/>
            <person name="Gibbs R.A."/>
            <person name="Weinstock G.M."/>
            <person name="Attaway T."/>
            <person name="Bell S."/>
            <person name="Buhay C.J."/>
            <person name="Chandrabose M.N."/>
            <person name="Chavez D."/>
            <person name="Clerk-Blankenburg K.P."/>
            <person name="Cree A."/>
            <person name="Dao M."/>
            <person name="Davis C."/>
            <person name="Chacko J."/>
            <person name="Dinh H."/>
            <person name="Dugan-Rocha S."/>
            <person name="Fowler G."/>
            <person name="Garner T.T."/>
            <person name="Garnes J."/>
            <person name="Gnirke A."/>
            <person name="Hawes A."/>
            <person name="Hernandez J."/>
            <person name="Hines S."/>
            <person name="Holder M."/>
            <person name="Hume J."/>
            <person name="Jhangiani S.N."/>
            <person name="Joshi V."/>
            <person name="Khan Z.M."/>
            <person name="Jackson L."/>
            <person name="Kovar C."/>
            <person name="Kowis A."/>
            <person name="Lee S."/>
            <person name="Lewis L.R."/>
            <person name="Margolis J."/>
            <person name="Morgan M."/>
            <person name="Nazareth L.V."/>
            <person name="Nguyen N."/>
            <person name="Okwuonu G."/>
            <person name="Parker D."/>
            <person name="Richards S."/>
            <person name="Ruiz S.J."/>
            <person name="Santibanez J."/>
            <person name="Savard J."/>
            <person name="Scherer S.E."/>
            <person name="Schneider B."/>
            <person name="Sodergren E."/>
            <person name="Tautz D."/>
            <person name="Vattahil S."/>
            <person name="Villasana D."/>
            <person name="White C.S."/>
            <person name="Wright R."/>
            <person name="Park Y."/>
            <person name="Beeman R.W."/>
            <person name="Lord J."/>
            <person name="Oppert B."/>
            <person name="Lorenzen M."/>
            <person name="Brown S."/>
            <person name="Wang L."/>
            <person name="Savard J."/>
            <person name="Tautz D."/>
            <person name="Richards S."/>
            <person name="Weinstock G."/>
            <person name="Gibbs R.A."/>
            <person name="Liu Y."/>
            <person name="Worley K."/>
            <person name="Weinstock G."/>
            <person name="Elsik C.G."/>
            <person name="Reese J.T."/>
            <person name="Elhaik E."/>
            <person name="Landan G."/>
            <person name="Graur D."/>
            <person name="Arensburger P."/>
            <person name="Atkinson P."/>
            <person name="Beeman R.W."/>
            <person name="Beidler J."/>
            <person name="Brown S.J."/>
            <person name="Demuth J.P."/>
            <person name="Drury D.W."/>
            <person name="Du Y.Z."/>
            <person name="Fujiwara H."/>
            <person name="Lorenzen M."/>
            <person name="Maselli V."/>
            <person name="Osanai M."/>
            <person name="Park Y."/>
            <person name="Robertson H.M."/>
            <person name="Tu Z."/>
            <person name="Wang J.J."/>
            <person name="Wang S."/>
            <person name="Richards S."/>
            <person name="Song H."/>
            <person name="Zhang L."/>
            <person name="Sodergren E."/>
            <person name="Werner D."/>
            <person name="Stanke M."/>
            <person name="Morgenstern B."/>
            <person name="Solovyev V."/>
            <person name="Kosarev P."/>
            <person name="Brown G."/>
            <person name="Chen H.C."/>
            <person name="Ermolaeva O."/>
            <person name="Hlavina W."/>
            <person name="Kapustin Y."/>
            <person name="Kiryutin B."/>
            <person name="Kitts P."/>
            <person name="Maglott D."/>
            <person name="Pruitt K."/>
            <person name="Sapojnikov V."/>
            <person name="Souvorov A."/>
            <person name="Mackey A.J."/>
            <person name="Waterhouse R.M."/>
            <person name="Wyder S."/>
            <person name="Zdobnov E.M."/>
            <person name="Zdobnov E.M."/>
            <person name="Wyder S."/>
            <person name="Kriventseva E.V."/>
            <person name="Kadowaki T."/>
            <person name="Bork P."/>
            <person name="Aranda M."/>
            <person name="Bao R."/>
            <person name="Beermann A."/>
            <person name="Berns N."/>
            <person name="Bolognesi R."/>
            <person name="Bonneton F."/>
            <person name="Bopp D."/>
            <person name="Brown S.J."/>
            <person name="Bucher G."/>
            <person name="Butts T."/>
            <person name="Chaumot A."/>
            <person name="Denell R.E."/>
            <person name="Ferrier D.E."/>
            <person name="Friedrich M."/>
            <person name="Gordon C.M."/>
            <person name="Jindra M."/>
            <person name="Klingler M."/>
            <person name="Lan Q."/>
            <person name="Lattorff H.M."/>
            <person name="Laudet V."/>
            <person name="von Levetsow C."/>
            <person name="Liu Z."/>
            <person name="Lutz R."/>
            <person name="Lynch J.A."/>
            <person name="da Fonseca R.N."/>
            <person name="Posnien N."/>
            <person name="Reuter R."/>
            <person name="Roth S."/>
            <person name="Savard J."/>
            <person name="Schinko J.B."/>
            <person name="Schmitt C."/>
            <person name="Schoppmeier M."/>
            <person name="Schroder R."/>
            <person name="Shippy T.D."/>
            <person name="Simonnet F."/>
            <person name="Marques-Souza H."/>
            <person name="Tautz D."/>
            <person name="Tomoyasu Y."/>
            <person name="Trauner J."/>
            <person name="Van der Zee M."/>
            <person name="Vervoort M."/>
            <person name="Wittkopp N."/>
            <person name="Wimmer E.A."/>
            <person name="Yang X."/>
            <person name="Jones A.K."/>
            <person name="Sattelle D.B."/>
            <person name="Ebert P.R."/>
            <person name="Nelson D."/>
            <person name="Scott J.G."/>
            <person name="Beeman R.W."/>
            <person name="Muthukrishnan S."/>
            <person name="Kramer K.J."/>
            <person name="Arakane Y."/>
            <person name="Beeman R.W."/>
            <person name="Zhu Q."/>
            <person name="Hogenkamp D."/>
            <person name="Dixit R."/>
            <person name="Oppert B."/>
            <person name="Jiang H."/>
            <person name="Zou Z."/>
            <person name="Marshall J."/>
            <person name="Elpidina E."/>
            <person name="Vinokurov K."/>
            <person name="Oppert C."/>
            <person name="Zou Z."/>
            <person name="Evans J."/>
            <person name="Lu Z."/>
            <person name="Zhao P."/>
            <person name="Sumathipala N."/>
            <person name="Altincicek B."/>
            <person name="Vilcinskas A."/>
            <person name="Williams M."/>
            <person name="Hultmark D."/>
            <person name="Hetru C."/>
            <person name="Jiang H."/>
            <person name="Grimmelikhuijzen C.J."/>
            <person name="Hauser F."/>
            <person name="Cazzamali G."/>
            <person name="Williamson M."/>
            <person name="Park Y."/>
            <person name="Li B."/>
            <person name="Tanaka Y."/>
            <person name="Predel R."/>
            <person name="Neupert S."/>
            <person name="Schachtner J."/>
            <person name="Verleyen P."/>
            <person name="Raible F."/>
            <person name="Bork P."/>
            <person name="Friedrich M."/>
            <person name="Walden K.K."/>
            <person name="Robertson H.M."/>
            <person name="Angeli S."/>
            <person name="Foret S."/>
            <person name="Bucher G."/>
            <person name="Schuetz S."/>
            <person name="Maleszka R."/>
            <person name="Wimmer E.A."/>
            <person name="Beeman R.W."/>
            <person name="Lorenzen M."/>
            <person name="Tomoyasu Y."/>
            <person name="Miller S.C."/>
            <person name="Grossmann D."/>
            <person name="Bucher G."/>
        </authorList>
    </citation>
    <scope>NUCLEOTIDE SEQUENCE [LARGE SCALE GENOMIC DNA]</scope>
    <source>
        <strain evidence="4 5">Georgia GA2</strain>
    </source>
</reference>
<keyword evidence="4" id="KW-0378">Hydrolase</keyword>
<evidence type="ECO:0000313" key="4">
    <source>
        <dbReference type="EMBL" id="EFA04552.2"/>
    </source>
</evidence>
<evidence type="ECO:0000256" key="2">
    <source>
        <dbReference type="SAM" id="SignalP"/>
    </source>
</evidence>
<dbReference type="eggNOG" id="KOG3627">
    <property type="taxonomic scope" value="Eukaryota"/>
</dbReference>
<organism evidence="4 5">
    <name type="scientific">Tribolium castaneum</name>
    <name type="common">Red flour beetle</name>
    <dbReference type="NCBI Taxonomy" id="7070"/>
    <lineage>
        <taxon>Eukaryota</taxon>
        <taxon>Metazoa</taxon>
        <taxon>Ecdysozoa</taxon>
        <taxon>Arthropoda</taxon>
        <taxon>Hexapoda</taxon>
        <taxon>Insecta</taxon>
        <taxon>Pterygota</taxon>
        <taxon>Neoptera</taxon>
        <taxon>Endopterygota</taxon>
        <taxon>Coleoptera</taxon>
        <taxon>Polyphaga</taxon>
        <taxon>Cucujiformia</taxon>
        <taxon>Tenebrionidae</taxon>
        <taxon>Tenebrionidae incertae sedis</taxon>
        <taxon>Tribolium</taxon>
    </lineage>
</organism>
<protein>
    <submittedName>
        <fullName evidence="4">Serine protease H114</fullName>
    </submittedName>
</protein>
<dbReference type="InterPro" id="IPR051333">
    <property type="entry name" value="CLIP_Serine_Protease"/>
</dbReference>
<dbReference type="FunFam" id="2.40.10.10:FF:000068">
    <property type="entry name" value="transmembrane protease serine 2"/>
    <property type="match status" value="2"/>
</dbReference>
<feature type="signal peptide" evidence="2">
    <location>
        <begin position="1"/>
        <end position="16"/>
    </location>
</feature>
<dbReference type="PANTHER" id="PTHR24260">
    <property type="match status" value="1"/>
</dbReference>
<dbReference type="InterPro" id="IPR001314">
    <property type="entry name" value="Peptidase_S1A"/>
</dbReference>
<dbReference type="Proteomes" id="UP000007266">
    <property type="component" value="Linkage group 5"/>
</dbReference>
<dbReference type="InParanoid" id="D6WN50"/>
<dbReference type="GO" id="GO:0006508">
    <property type="term" value="P:proteolysis"/>
    <property type="evidence" value="ECO:0007669"/>
    <property type="project" value="UniProtKB-KW"/>
</dbReference>
<dbReference type="CDD" id="cd00190">
    <property type="entry name" value="Tryp_SPc"/>
    <property type="match status" value="2"/>
</dbReference>
<dbReference type="InterPro" id="IPR001254">
    <property type="entry name" value="Trypsin_dom"/>
</dbReference>
<dbReference type="SMART" id="SM00020">
    <property type="entry name" value="Tryp_SPc"/>
    <property type="match status" value="2"/>
</dbReference>
<dbReference type="Gene3D" id="2.40.10.10">
    <property type="entry name" value="Trypsin-like serine proteases"/>
    <property type="match status" value="3"/>
</dbReference>
<dbReference type="PROSITE" id="PS00135">
    <property type="entry name" value="TRYPSIN_SER"/>
    <property type="match status" value="1"/>
</dbReference>
<dbReference type="GO" id="GO:0005615">
    <property type="term" value="C:extracellular space"/>
    <property type="evidence" value="ECO:0000318"/>
    <property type="project" value="GO_Central"/>
</dbReference>
<dbReference type="AlphaFoldDB" id="D6WN50"/>
<dbReference type="PRINTS" id="PR00722">
    <property type="entry name" value="CHYMOTRYPSIN"/>
</dbReference>
<dbReference type="InterPro" id="IPR009003">
    <property type="entry name" value="Peptidase_S1_PA"/>
</dbReference>
<dbReference type="GO" id="GO:0045087">
    <property type="term" value="P:innate immune response"/>
    <property type="evidence" value="ECO:0000318"/>
    <property type="project" value="GO_Central"/>
</dbReference>
<dbReference type="InterPro" id="IPR033116">
    <property type="entry name" value="TRYPSIN_SER"/>
</dbReference>
<dbReference type="EMBL" id="KQ971342">
    <property type="protein sequence ID" value="EFA04552.2"/>
    <property type="molecule type" value="Genomic_DNA"/>
</dbReference>
<gene>
    <name evidence="4" type="primary">AUGUSTUS-3.0.2_10933</name>
    <name evidence="4" type="ORF">TcasGA2_TC010933</name>
</gene>
<sequence>MKFLAFFLLCVPHVLSLPKGSRIVGGNQARGGQFPFVAAIYVTRSGGTYFCGGVLLSNQWVLTAGQCVDGATSFRVQLGSNILEGTDLNRVTLATATYTLHPRYNSETLENDLGLIKLRLPIEFNQYISVITLPSSFTPDYVSVTAVGWGQVDDFSTGLSNNLVSVTLTTISHDECQLTYGPQITHDMLCAAGNFNEGICNGDMGGALIQTIGGTAVHVGIASFRSHNGCETTDPSGFTRTIAYVDWIRNFVALFSLFTLFSSPVYSNIAGRIIGGSDAKAGEFPFTAAIYIHTSSGQYFCAGALLSREWILTGAQCVDGALQFTIVLGSNNLQDSNDPNRVKVATEEYYLYPKYDAFTLQHDIALIKLRLPIEYSDYIQPILLPTAELVDYSVVVALGWGQTSDEDAGNVSDLHRVSITVLSNQECRNTYGTQIIEEMVCAEGNYNQGTCHGDSGGPLIQYVYGQSATHVGVSSFFSGNGCESTDPSGFTRTFPYVEWIRNVTQI</sequence>
<reference evidence="4 5" key="2">
    <citation type="journal article" date="2010" name="Nucleic Acids Res.">
        <title>BeetleBase in 2010: revisions to provide comprehensive genomic information for Tribolium castaneum.</title>
        <authorList>
            <person name="Kim H.S."/>
            <person name="Murphy T."/>
            <person name="Xia J."/>
            <person name="Caragea D."/>
            <person name="Park Y."/>
            <person name="Beeman R.W."/>
            <person name="Lorenzen M.D."/>
            <person name="Butcher S."/>
            <person name="Manak J.R."/>
            <person name="Brown S.J."/>
        </authorList>
    </citation>
    <scope>GENOME REANNOTATION</scope>
    <source>
        <strain evidence="4 5">Georgia GA2</strain>
    </source>
</reference>